<evidence type="ECO:0000256" key="1">
    <source>
        <dbReference type="SAM" id="SignalP"/>
    </source>
</evidence>
<comment type="caution">
    <text evidence="2">The sequence shown here is derived from an EMBL/GenBank/DDBJ whole genome shotgun (WGS) entry which is preliminary data.</text>
</comment>
<protein>
    <submittedName>
        <fullName evidence="2">Uncharacterized protein</fullName>
    </submittedName>
</protein>
<dbReference type="RefSeq" id="WP_230901657.1">
    <property type="nucleotide sequence ID" value="NZ_CP086119.1"/>
</dbReference>
<sequence>MIKKVITCAAIVAAAMAVGTSSAAANDRDGDDRKHRFSAEWGGGNFDILKSSSGTGIFSGSGHHGEVHGHR</sequence>
<keyword evidence="1" id="KW-0732">Signal</keyword>
<proteinExistence type="predicted"/>
<feature type="chain" id="PRO_5046396923" evidence="1">
    <location>
        <begin position="25"/>
        <end position="71"/>
    </location>
</feature>
<gene>
    <name evidence="2" type="ORF">AB0887_34370</name>
</gene>
<reference evidence="2 3" key="1">
    <citation type="submission" date="2024-06" db="EMBL/GenBank/DDBJ databases">
        <title>The Natural Products Discovery Center: Release of the First 8490 Sequenced Strains for Exploring Actinobacteria Biosynthetic Diversity.</title>
        <authorList>
            <person name="Kalkreuter E."/>
            <person name="Kautsar S.A."/>
            <person name="Yang D."/>
            <person name="Bader C.D."/>
            <person name="Teijaro C.N."/>
            <person name="Fluegel L."/>
            <person name="Davis C.M."/>
            <person name="Simpson J.R."/>
            <person name="Lauterbach L."/>
            <person name="Steele A.D."/>
            <person name="Gui C."/>
            <person name="Meng S."/>
            <person name="Li G."/>
            <person name="Viehrig K."/>
            <person name="Ye F."/>
            <person name="Su P."/>
            <person name="Kiefer A.F."/>
            <person name="Nichols A."/>
            <person name="Cepeda A.J."/>
            <person name="Yan W."/>
            <person name="Fan B."/>
            <person name="Jiang Y."/>
            <person name="Adhikari A."/>
            <person name="Zheng C.-J."/>
            <person name="Schuster L."/>
            <person name="Cowan T.M."/>
            <person name="Smanski M.J."/>
            <person name="Chevrette M.G."/>
            <person name="De Carvalho L.P.S."/>
            <person name="Shen B."/>
        </authorList>
    </citation>
    <scope>NUCLEOTIDE SEQUENCE [LARGE SCALE GENOMIC DNA]</scope>
    <source>
        <strain evidence="2 3">NPDC047833</strain>
    </source>
</reference>
<evidence type="ECO:0000313" key="2">
    <source>
        <dbReference type="EMBL" id="MEW2367015.1"/>
    </source>
</evidence>
<dbReference type="Proteomes" id="UP001553843">
    <property type="component" value="Unassembled WGS sequence"/>
</dbReference>
<name>A0ABV3M620_9ACTN</name>
<dbReference type="EMBL" id="JBEYRS010000021">
    <property type="protein sequence ID" value="MEW2367015.1"/>
    <property type="molecule type" value="Genomic_DNA"/>
</dbReference>
<feature type="signal peptide" evidence="1">
    <location>
        <begin position="1"/>
        <end position="24"/>
    </location>
</feature>
<organism evidence="2 3">
    <name type="scientific">Streptomyces huasconensis</name>
    <dbReference type="NCBI Taxonomy" id="1854574"/>
    <lineage>
        <taxon>Bacteria</taxon>
        <taxon>Bacillati</taxon>
        <taxon>Actinomycetota</taxon>
        <taxon>Actinomycetes</taxon>
        <taxon>Kitasatosporales</taxon>
        <taxon>Streptomycetaceae</taxon>
        <taxon>Streptomyces</taxon>
    </lineage>
</organism>
<accession>A0ABV3M620</accession>
<keyword evidence="3" id="KW-1185">Reference proteome</keyword>
<evidence type="ECO:0000313" key="3">
    <source>
        <dbReference type="Proteomes" id="UP001553843"/>
    </source>
</evidence>